<evidence type="ECO:0000256" key="14">
    <source>
        <dbReference type="ARBA" id="ARBA00023004"/>
    </source>
</evidence>
<feature type="transmembrane region" description="Helical" evidence="19">
    <location>
        <begin position="271"/>
        <end position="292"/>
    </location>
</feature>
<feature type="transmembrane region" description="Helical" evidence="19">
    <location>
        <begin position="333"/>
        <end position="351"/>
    </location>
</feature>
<comment type="cofactor">
    <cofactor evidence="2">
        <name>[4Fe-4S] cluster</name>
        <dbReference type="ChEBI" id="CHEBI:49883"/>
    </cofactor>
</comment>
<evidence type="ECO:0000256" key="8">
    <source>
        <dbReference type="ARBA" id="ARBA00022553"/>
    </source>
</evidence>
<evidence type="ECO:0000313" key="21">
    <source>
        <dbReference type="EMBL" id="GEM67493.1"/>
    </source>
</evidence>
<dbReference type="Pfam" id="PF07730">
    <property type="entry name" value="HisKA_3"/>
    <property type="match status" value="1"/>
</dbReference>
<dbReference type="PANTHER" id="PTHR24421">
    <property type="entry name" value="NITRATE/NITRITE SENSOR PROTEIN NARX-RELATED"/>
    <property type="match status" value="1"/>
</dbReference>
<keyword evidence="10" id="KW-0479">Metal-binding</keyword>
<keyword evidence="19" id="KW-0472">Membrane</keyword>
<dbReference type="Pfam" id="PF02518">
    <property type="entry name" value="HATPase_c"/>
    <property type="match status" value="1"/>
</dbReference>
<evidence type="ECO:0000256" key="4">
    <source>
        <dbReference type="ARBA" id="ARBA00012438"/>
    </source>
</evidence>
<name>A0ABQ0W0Q0_9SPHI</name>
<dbReference type="InterPro" id="IPR011712">
    <property type="entry name" value="Sig_transdc_His_kin_sub3_dim/P"/>
</dbReference>
<keyword evidence="9" id="KW-0808">Transferase</keyword>
<keyword evidence="22" id="KW-1185">Reference proteome</keyword>
<dbReference type="SUPFAM" id="SSF55874">
    <property type="entry name" value="ATPase domain of HSP90 chaperone/DNA topoisomerase II/histidine kinase"/>
    <property type="match status" value="1"/>
</dbReference>
<keyword evidence="19" id="KW-1133">Transmembrane helix</keyword>
<evidence type="ECO:0000256" key="1">
    <source>
        <dbReference type="ARBA" id="ARBA00000085"/>
    </source>
</evidence>
<evidence type="ECO:0000256" key="2">
    <source>
        <dbReference type="ARBA" id="ARBA00001966"/>
    </source>
</evidence>
<keyword evidence="6" id="KW-0004">4Fe-4S</keyword>
<feature type="transmembrane region" description="Helical" evidence="19">
    <location>
        <begin position="371"/>
        <end position="399"/>
    </location>
</feature>
<dbReference type="InterPro" id="IPR011623">
    <property type="entry name" value="7TMR_DISM_rcpt_extracell_dom1"/>
</dbReference>
<dbReference type="PRINTS" id="PR00344">
    <property type="entry name" value="BCTRLSENSOR"/>
</dbReference>
<comment type="catalytic activity">
    <reaction evidence="1">
        <text>ATP + protein L-histidine = ADP + protein N-phospho-L-histidine.</text>
        <dbReference type="EC" id="2.7.13.3"/>
    </reaction>
</comment>
<organism evidence="21 22">
    <name type="scientific">Sphingobacterium mizutaii NBRC 14946 = DSM 11724</name>
    <dbReference type="NCBI Taxonomy" id="1220576"/>
    <lineage>
        <taxon>Bacteria</taxon>
        <taxon>Pseudomonadati</taxon>
        <taxon>Bacteroidota</taxon>
        <taxon>Sphingobacteriia</taxon>
        <taxon>Sphingobacteriales</taxon>
        <taxon>Sphingobacteriaceae</taxon>
        <taxon>Sphingobacterium</taxon>
    </lineage>
</organism>
<keyword evidence="11" id="KW-0547">Nucleotide-binding</keyword>
<keyword evidence="7" id="KW-0963">Cytoplasm</keyword>
<evidence type="ECO:0000256" key="5">
    <source>
        <dbReference type="ARBA" id="ARBA00017322"/>
    </source>
</evidence>
<evidence type="ECO:0000256" key="9">
    <source>
        <dbReference type="ARBA" id="ARBA00022679"/>
    </source>
</evidence>
<evidence type="ECO:0000256" key="6">
    <source>
        <dbReference type="ARBA" id="ARBA00022485"/>
    </source>
</evidence>
<reference evidence="21 22" key="1">
    <citation type="submission" date="2019-07" db="EMBL/GenBank/DDBJ databases">
        <title>Whole genome shotgun sequence of Sphingobacterium mizutaii NBRC 14946.</title>
        <authorList>
            <person name="Hosoyama A."/>
            <person name="Uohara A."/>
            <person name="Ohji S."/>
            <person name="Ichikawa N."/>
        </authorList>
    </citation>
    <scope>NUCLEOTIDE SEQUENCE [LARGE SCALE GENOMIC DNA]</scope>
    <source>
        <strain evidence="21 22">NBRC 14946</strain>
    </source>
</reference>
<feature type="transmembrane region" description="Helical" evidence="19">
    <location>
        <begin position="241"/>
        <end position="259"/>
    </location>
</feature>
<dbReference type="Pfam" id="PF07696">
    <property type="entry name" value="7TMR-DISMED2"/>
    <property type="match status" value="1"/>
</dbReference>
<evidence type="ECO:0000256" key="7">
    <source>
        <dbReference type="ARBA" id="ARBA00022490"/>
    </source>
</evidence>
<comment type="caution">
    <text evidence="21">The sequence shown here is derived from an EMBL/GenBank/DDBJ whole genome shotgun (WGS) entry which is preliminary data.</text>
</comment>
<evidence type="ECO:0000256" key="15">
    <source>
        <dbReference type="ARBA" id="ARBA00023012"/>
    </source>
</evidence>
<sequence>MAVSLLLILFSNRLEAQTFLLPDTAEHLNIASSTAFYYDRSAKDSLPAENQFQAFQEPIYNFGKEDGNLWVRVNLANQDSVARNLYLEFTNPNLNSLTLYKKIGERFVLVKILGSSYPFSNRTVKHQNLIFSIELQPLEIGSYYVKVHSDYSAINFNLLLWDKHEREAYYLKETTTISYFFFITTAFLFILGITLVLTKERKQWAFFFYILFGACYIYSDLGLSYKYLWGEYPSVQNISSYIFTNLYLIFGVSFFREYFVTRRFVKKLDRVLWIFVLCSLVLTIIAMFYQWIPHTIFSWIQKLNTIMFSITCGIILYILVILLTRQRNKTETIWFMIAFAPHAYTILTTSIRQLGQYYFNLELDVISKVPFFLWTIHVQNMMLWSMVWEVLIVFTLMMLRLKKMYEQHNAMLLELGKKQEEDTKLLMATVEQERKRIAQELHDSSGVQLSAIRMKLTHLQDQLDDPRAAEDIHKLMQDVDRVNADIRTISHNLMPISLSKLGLKAAIQELVNHIKSSYPNIKFNLFQQYDSKNLSANMEVHIYRIIQELLNNMVKHAQATEINIQLIDNESELIISLEDNGKGFVYAPENTMGLGLKSILTRSQLIGGKFEVDSKLDAGSFFSITLPLKA</sequence>
<evidence type="ECO:0000256" key="19">
    <source>
        <dbReference type="SAM" id="Phobius"/>
    </source>
</evidence>
<dbReference type="EMBL" id="BJXH01000006">
    <property type="protein sequence ID" value="GEM67493.1"/>
    <property type="molecule type" value="Genomic_DNA"/>
</dbReference>
<evidence type="ECO:0000256" key="11">
    <source>
        <dbReference type="ARBA" id="ARBA00022741"/>
    </source>
</evidence>
<evidence type="ECO:0000313" key="22">
    <source>
        <dbReference type="Proteomes" id="UP000321676"/>
    </source>
</evidence>
<dbReference type="SMART" id="SM00387">
    <property type="entry name" value="HATPase_c"/>
    <property type="match status" value="1"/>
</dbReference>
<feature type="transmembrane region" description="Helical" evidence="19">
    <location>
        <begin position="204"/>
        <end position="221"/>
    </location>
</feature>
<proteinExistence type="predicted"/>
<feature type="domain" description="Histidine kinase" evidence="20">
    <location>
        <begin position="436"/>
        <end position="630"/>
    </location>
</feature>
<evidence type="ECO:0000256" key="10">
    <source>
        <dbReference type="ARBA" id="ARBA00022723"/>
    </source>
</evidence>
<accession>A0ABQ0W0Q0</accession>
<keyword evidence="12" id="KW-0418">Kinase</keyword>
<dbReference type="InterPro" id="IPR004358">
    <property type="entry name" value="Sig_transdc_His_kin-like_C"/>
</dbReference>
<dbReference type="Gene3D" id="1.20.5.1930">
    <property type="match status" value="1"/>
</dbReference>
<feature type="transmembrane region" description="Helical" evidence="19">
    <location>
        <begin position="304"/>
        <end position="324"/>
    </location>
</feature>
<evidence type="ECO:0000256" key="3">
    <source>
        <dbReference type="ARBA" id="ARBA00004496"/>
    </source>
</evidence>
<dbReference type="InterPro" id="IPR003594">
    <property type="entry name" value="HATPase_dom"/>
</dbReference>
<comment type="subcellular location">
    <subcellularLocation>
        <location evidence="3">Cytoplasm</location>
    </subcellularLocation>
</comment>
<dbReference type="PANTHER" id="PTHR24421:SF10">
    <property type="entry name" value="NITRATE_NITRITE SENSOR PROTEIN NARQ"/>
    <property type="match status" value="1"/>
</dbReference>
<keyword evidence="16" id="KW-0411">Iron-sulfur</keyword>
<gene>
    <name evidence="21" type="ORF">SMI01S_10990</name>
</gene>
<dbReference type="EC" id="2.7.13.3" evidence="4"/>
<dbReference type="InterPro" id="IPR005467">
    <property type="entry name" value="His_kinase_dom"/>
</dbReference>
<dbReference type="Proteomes" id="UP000321676">
    <property type="component" value="Unassembled WGS sequence"/>
</dbReference>
<dbReference type="CDD" id="cd16917">
    <property type="entry name" value="HATPase_UhpB-NarQ-NarX-like"/>
    <property type="match status" value="1"/>
</dbReference>
<dbReference type="InterPro" id="IPR050482">
    <property type="entry name" value="Sensor_HK_TwoCompSys"/>
</dbReference>
<dbReference type="PROSITE" id="PS50109">
    <property type="entry name" value="HIS_KIN"/>
    <property type="match status" value="1"/>
</dbReference>
<keyword evidence="15" id="KW-0902">Two-component regulatory system</keyword>
<evidence type="ECO:0000256" key="17">
    <source>
        <dbReference type="ARBA" id="ARBA00024827"/>
    </source>
</evidence>
<keyword evidence="14" id="KW-0408">Iron</keyword>
<keyword evidence="19" id="KW-0812">Transmembrane</keyword>
<dbReference type="InterPro" id="IPR036890">
    <property type="entry name" value="HATPase_C_sf"/>
</dbReference>
<evidence type="ECO:0000256" key="13">
    <source>
        <dbReference type="ARBA" id="ARBA00022840"/>
    </source>
</evidence>
<evidence type="ECO:0000256" key="16">
    <source>
        <dbReference type="ARBA" id="ARBA00023014"/>
    </source>
</evidence>
<comment type="function">
    <text evidence="17">Member of the two-component regulatory system NreB/NreC involved in the control of dissimilatory nitrate/nitrite reduction in response to oxygen. NreB functions as a direct oxygen sensor histidine kinase which is autophosphorylated, in the absence of oxygen, probably at the conserved histidine residue, and transfers its phosphate group probably to a conserved aspartate residue of NreC. NreB/NreC activates the expression of the nitrate (narGHJI) and nitrite (nir) reductase operons, as well as the putative nitrate transporter gene narT.</text>
</comment>
<keyword evidence="13" id="KW-0067">ATP-binding</keyword>
<evidence type="ECO:0000256" key="18">
    <source>
        <dbReference type="ARBA" id="ARBA00030800"/>
    </source>
</evidence>
<evidence type="ECO:0000256" key="12">
    <source>
        <dbReference type="ARBA" id="ARBA00022777"/>
    </source>
</evidence>
<keyword evidence="8" id="KW-0597">Phosphoprotein</keyword>
<feature type="transmembrane region" description="Helical" evidence="19">
    <location>
        <begin position="177"/>
        <end position="197"/>
    </location>
</feature>
<dbReference type="Pfam" id="PF07695">
    <property type="entry name" value="7TMR-DISM_7TM"/>
    <property type="match status" value="1"/>
</dbReference>
<dbReference type="Gene3D" id="3.30.565.10">
    <property type="entry name" value="Histidine kinase-like ATPase, C-terminal domain"/>
    <property type="match status" value="1"/>
</dbReference>
<dbReference type="Gene3D" id="2.60.40.2380">
    <property type="match status" value="1"/>
</dbReference>
<evidence type="ECO:0000259" key="20">
    <source>
        <dbReference type="PROSITE" id="PS50109"/>
    </source>
</evidence>
<protein>
    <recommendedName>
        <fullName evidence="5">Oxygen sensor histidine kinase NreB</fullName>
        <ecNumber evidence="4">2.7.13.3</ecNumber>
    </recommendedName>
    <alternativeName>
        <fullName evidence="18">Nitrogen regulation protein B</fullName>
    </alternativeName>
</protein>
<dbReference type="InterPro" id="IPR011622">
    <property type="entry name" value="7TMR_DISM_rcpt_extracell_dom2"/>
</dbReference>